<feature type="domain" description="F-box" evidence="1">
    <location>
        <begin position="12"/>
        <end position="63"/>
    </location>
</feature>
<sequence length="390" mass="44546">MPRCQSSPEMDPGIWSKLPEELLYCILSFLSPKTIFNLRSTCKRFKSLLLDPCFIATYSFSSSNFSSFLLLSHPHFNRHFPLYDTLSCSWRQPTSSRSLLNPCTSSSSLLSSSSGVLCFYLPASSSFLVANPLSRASTTVKFPKLPFSFEIITLVSFSSGFKIFVSSSSSVFLYDSRSKSWGRFGGFDSVLNDSFHQGGVHRDVQLYFTTCDPFSVVCFDLETGKWRTWFDELELPTNELAFVRLAGADNAEGEGGGIGIGKLYMVGGVGRNGISRCLKLWALSEKEGEKWIEVETLPELMYKKFVSVCYHNYEHIYCFWHQGLICICCYTWPEILYYRIARRTWHWLPMCPFFPEKWSCGFRWFSFVPTLYAPGICCDNIYCTFKNIPS</sequence>
<gene>
    <name evidence="2" type="ORF">Cgig2_021104</name>
</gene>
<accession>A0A9Q1K2X0</accession>
<evidence type="ECO:0000313" key="2">
    <source>
        <dbReference type="EMBL" id="KAJ8435471.1"/>
    </source>
</evidence>
<dbReference type="SUPFAM" id="SSF81383">
    <property type="entry name" value="F-box domain"/>
    <property type="match status" value="1"/>
</dbReference>
<reference evidence="2" key="1">
    <citation type="submission" date="2022-04" db="EMBL/GenBank/DDBJ databases">
        <title>Carnegiea gigantea Genome sequencing and assembly v2.</title>
        <authorList>
            <person name="Copetti D."/>
            <person name="Sanderson M.J."/>
            <person name="Burquez A."/>
            <person name="Wojciechowski M.F."/>
        </authorList>
    </citation>
    <scope>NUCLEOTIDE SEQUENCE</scope>
    <source>
        <strain evidence="2">SGP5-SGP5p</strain>
        <tissue evidence="2">Aerial part</tissue>
    </source>
</reference>
<proteinExistence type="predicted"/>
<protein>
    <recommendedName>
        <fullName evidence="1">F-box domain-containing protein</fullName>
    </recommendedName>
</protein>
<dbReference type="CDD" id="cd09917">
    <property type="entry name" value="F-box_SF"/>
    <property type="match status" value="1"/>
</dbReference>
<dbReference type="InterPro" id="IPR050796">
    <property type="entry name" value="SCF_F-box_component"/>
</dbReference>
<dbReference type="InterPro" id="IPR036047">
    <property type="entry name" value="F-box-like_dom_sf"/>
</dbReference>
<dbReference type="InterPro" id="IPR001810">
    <property type="entry name" value="F-box_dom"/>
</dbReference>
<dbReference type="OrthoDB" id="1703411at2759"/>
<dbReference type="InterPro" id="IPR011043">
    <property type="entry name" value="Gal_Oxase/kelch_b-propeller"/>
</dbReference>
<dbReference type="PANTHER" id="PTHR31672:SF12">
    <property type="entry name" value="F-BOX DOMAIN-CONTAINING PROTEIN"/>
    <property type="match status" value="1"/>
</dbReference>
<dbReference type="EMBL" id="JAKOGI010000411">
    <property type="protein sequence ID" value="KAJ8435471.1"/>
    <property type="molecule type" value="Genomic_DNA"/>
</dbReference>
<evidence type="ECO:0000259" key="1">
    <source>
        <dbReference type="PROSITE" id="PS50181"/>
    </source>
</evidence>
<organism evidence="2 3">
    <name type="scientific">Carnegiea gigantea</name>
    <dbReference type="NCBI Taxonomy" id="171969"/>
    <lineage>
        <taxon>Eukaryota</taxon>
        <taxon>Viridiplantae</taxon>
        <taxon>Streptophyta</taxon>
        <taxon>Embryophyta</taxon>
        <taxon>Tracheophyta</taxon>
        <taxon>Spermatophyta</taxon>
        <taxon>Magnoliopsida</taxon>
        <taxon>eudicotyledons</taxon>
        <taxon>Gunneridae</taxon>
        <taxon>Pentapetalae</taxon>
        <taxon>Caryophyllales</taxon>
        <taxon>Cactineae</taxon>
        <taxon>Cactaceae</taxon>
        <taxon>Cactoideae</taxon>
        <taxon>Echinocereeae</taxon>
        <taxon>Carnegiea</taxon>
    </lineage>
</organism>
<dbReference type="PROSITE" id="PS50181">
    <property type="entry name" value="FBOX"/>
    <property type="match status" value="1"/>
</dbReference>
<dbReference type="Proteomes" id="UP001153076">
    <property type="component" value="Unassembled WGS sequence"/>
</dbReference>
<dbReference type="Gene3D" id="1.20.1280.50">
    <property type="match status" value="1"/>
</dbReference>
<dbReference type="AlphaFoldDB" id="A0A9Q1K2X0"/>
<name>A0A9Q1K2X0_9CARY</name>
<dbReference type="Pfam" id="PF00646">
    <property type="entry name" value="F-box"/>
    <property type="match status" value="1"/>
</dbReference>
<dbReference type="SMART" id="SM00256">
    <property type="entry name" value="FBOX"/>
    <property type="match status" value="1"/>
</dbReference>
<dbReference type="SUPFAM" id="SSF50965">
    <property type="entry name" value="Galactose oxidase, central domain"/>
    <property type="match status" value="1"/>
</dbReference>
<dbReference type="PANTHER" id="PTHR31672">
    <property type="entry name" value="BNACNNG10540D PROTEIN"/>
    <property type="match status" value="1"/>
</dbReference>
<evidence type="ECO:0000313" key="3">
    <source>
        <dbReference type="Proteomes" id="UP001153076"/>
    </source>
</evidence>
<comment type="caution">
    <text evidence="2">The sequence shown here is derived from an EMBL/GenBank/DDBJ whole genome shotgun (WGS) entry which is preliminary data.</text>
</comment>
<keyword evidence="3" id="KW-1185">Reference proteome</keyword>
<dbReference type="InterPro" id="IPR015915">
    <property type="entry name" value="Kelch-typ_b-propeller"/>
</dbReference>
<dbReference type="Gene3D" id="2.120.10.80">
    <property type="entry name" value="Kelch-type beta propeller"/>
    <property type="match status" value="1"/>
</dbReference>